<evidence type="ECO:0000313" key="1">
    <source>
        <dbReference type="EMBL" id="KAI4311164.1"/>
    </source>
</evidence>
<organism evidence="1 2">
    <name type="scientific">Melastoma candidum</name>
    <dbReference type="NCBI Taxonomy" id="119954"/>
    <lineage>
        <taxon>Eukaryota</taxon>
        <taxon>Viridiplantae</taxon>
        <taxon>Streptophyta</taxon>
        <taxon>Embryophyta</taxon>
        <taxon>Tracheophyta</taxon>
        <taxon>Spermatophyta</taxon>
        <taxon>Magnoliopsida</taxon>
        <taxon>eudicotyledons</taxon>
        <taxon>Gunneridae</taxon>
        <taxon>Pentapetalae</taxon>
        <taxon>rosids</taxon>
        <taxon>malvids</taxon>
        <taxon>Myrtales</taxon>
        <taxon>Melastomataceae</taxon>
        <taxon>Melastomatoideae</taxon>
        <taxon>Melastomateae</taxon>
        <taxon>Melastoma</taxon>
    </lineage>
</organism>
<sequence>MPSKISVQFSEDFEFIERGVKKLKHQLQGDPEAIVTVTEKMSLYKCGYPISLPLASASLYDMAAIDVGPIFSFAESNIGFVSCVVTGHFHQLPASVVQVLPSLREKSDEEVLRQLIERRAIHKIMLQKLFMYFQYLDRYYVSRASIPPLRVVGITCFHDLVARQQEGKPFDRSIIKSVLDIVVQLGIESGFEEAMLTETATYYSNKASSLLRELSYREYMLKFNLCYRKMPGGGMPAAGKDGVSCYLNASSEAALVEVCRLFVVHLGAYDEVTRVFANTRAFISYILACSVLQHVHTEAITLARDAATNGLEFIQKAINLHEKCLKRSTMFSSGSATQLSGELLASFCDDLLKKDSGKRLTDKAIEETLEKAVKLLPYVYAKDHFLKLYWENLVRRLLSGGANDGRERNILAKIKLQIGNCFQHPMKRIIRNVFWTRSFLYNSLTRILLLGGRYHLDEGKPIEPPGIY</sequence>
<reference evidence="2" key="1">
    <citation type="journal article" date="2023" name="Front. Plant Sci.">
        <title>Chromosomal-level genome assembly of Melastoma candidum provides insights into trichome evolution.</title>
        <authorList>
            <person name="Zhong Y."/>
            <person name="Wu W."/>
            <person name="Sun C."/>
            <person name="Zou P."/>
            <person name="Liu Y."/>
            <person name="Dai S."/>
            <person name="Zhou R."/>
        </authorList>
    </citation>
    <scope>NUCLEOTIDE SEQUENCE [LARGE SCALE GENOMIC DNA]</scope>
</reference>
<comment type="caution">
    <text evidence="1">The sequence shown here is derived from an EMBL/GenBank/DDBJ whole genome shotgun (WGS) entry which is preliminary data.</text>
</comment>
<dbReference type="EMBL" id="CM042890">
    <property type="protein sequence ID" value="KAI4311164.1"/>
    <property type="molecule type" value="Genomic_DNA"/>
</dbReference>
<protein>
    <submittedName>
        <fullName evidence="1">Uncharacterized protein</fullName>
    </submittedName>
</protein>
<gene>
    <name evidence="1" type="ORF">MLD38_036081</name>
</gene>
<proteinExistence type="predicted"/>
<keyword evidence="2" id="KW-1185">Reference proteome</keyword>
<evidence type="ECO:0000313" key="2">
    <source>
        <dbReference type="Proteomes" id="UP001057402"/>
    </source>
</evidence>
<accession>A0ACB9LKF3</accession>
<dbReference type="Proteomes" id="UP001057402">
    <property type="component" value="Chromosome 11"/>
</dbReference>
<name>A0ACB9LKF3_9MYRT</name>